<keyword evidence="1" id="KW-0472">Membrane</keyword>
<evidence type="ECO:0000313" key="3">
    <source>
        <dbReference type="Proteomes" id="UP000509367"/>
    </source>
</evidence>
<keyword evidence="1" id="KW-0812">Transmembrane</keyword>
<gene>
    <name evidence="2" type="ORF">HTY61_16615</name>
</gene>
<organism evidence="2 3">
    <name type="scientific">Oricola thermophila</name>
    <dbReference type="NCBI Taxonomy" id="2742145"/>
    <lineage>
        <taxon>Bacteria</taxon>
        <taxon>Pseudomonadati</taxon>
        <taxon>Pseudomonadota</taxon>
        <taxon>Alphaproteobacteria</taxon>
        <taxon>Hyphomicrobiales</taxon>
        <taxon>Ahrensiaceae</taxon>
        <taxon>Oricola</taxon>
    </lineage>
</organism>
<keyword evidence="1" id="KW-1133">Transmembrane helix</keyword>
<reference evidence="2 3" key="1">
    <citation type="submission" date="2020-06" db="EMBL/GenBank/DDBJ databases">
        <title>Oricola thermophila sp. nov. isolated from a tidal sediments.</title>
        <authorList>
            <person name="Kwon K.K."/>
            <person name="Yang S.-H."/>
            <person name="Park M.-J."/>
        </authorList>
    </citation>
    <scope>NUCLEOTIDE SEQUENCE [LARGE SCALE GENOMIC DNA]</scope>
    <source>
        <strain evidence="2 3">MEBiC13590</strain>
    </source>
</reference>
<accession>A0A6N1VL68</accession>
<proteinExistence type="predicted"/>
<keyword evidence="3" id="KW-1185">Reference proteome</keyword>
<dbReference type="PANTHER" id="PTHR40590:SF1">
    <property type="entry name" value="CYTOPLASMIC PROTEIN"/>
    <property type="match status" value="1"/>
</dbReference>
<dbReference type="InterPro" id="IPR002816">
    <property type="entry name" value="TraB/PrgY/GumN_fam"/>
</dbReference>
<dbReference type="Proteomes" id="UP000509367">
    <property type="component" value="Chromosome"/>
</dbReference>
<evidence type="ECO:0000256" key="1">
    <source>
        <dbReference type="SAM" id="Phobius"/>
    </source>
</evidence>
<dbReference type="InterPro" id="IPR047111">
    <property type="entry name" value="YbaP-like"/>
</dbReference>
<dbReference type="RefSeq" id="WP_175277850.1">
    <property type="nucleotide sequence ID" value="NZ_CP054836.1"/>
</dbReference>
<dbReference type="KEGG" id="orm:HTY61_16615"/>
<dbReference type="PANTHER" id="PTHR40590">
    <property type="entry name" value="CYTOPLASMIC PROTEIN-RELATED"/>
    <property type="match status" value="1"/>
</dbReference>
<dbReference type="EMBL" id="CP054836">
    <property type="protein sequence ID" value="QKV19959.1"/>
    <property type="molecule type" value="Genomic_DNA"/>
</dbReference>
<dbReference type="Pfam" id="PF01963">
    <property type="entry name" value="TraB_PrgY_gumN"/>
    <property type="match status" value="1"/>
</dbReference>
<sequence length="358" mass="38643">MNGITAYLDRLSGPILAALGLANALFVASFLVVLFVAAQALPAASAEACGGENLLIEMQHDDPDAYAALLEEAARTVNGDTLLFRVEKDGVEPSWLFGTMHLTDPRVTAMPPAAEAAFAKARAVAIESTEILDPAKAQMALFSKPELTMFTDGKGLSDYLDEGQRAILEQGLAERGVQLALVERMKPWLITAMVALPECEMERKKEGQPFLDIRLAQDAEREGKDLVGLETIVEQFEAMASLPMEFHVSGLVDSLRLGDRVDDVIETMIALYAEGRTGAVWPMLRWVTADVSGGDTDAGYAEFEETMVHVRNETMVKRARPLFDAGGAFVAVGALHLPGEKGIAALLEEAGYTVTPVY</sequence>
<feature type="transmembrane region" description="Helical" evidence="1">
    <location>
        <begin position="15"/>
        <end position="37"/>
    </location>
</feature>
<evidence type="ECO:0000313" key="2">
    <source>
        <dbReference type="EMBL" id="QKV19959.1"/>
    </source>
</evidence>
<dbReference type="AlphaFoldDB" id="A0A6N1VL68"/>
<name>A0A6N1VL68_9HYPH</name>
<dbReference type="CDD" id="cd14789">
    <property type="entry name" value="Tiki"/>
    <property type="match status" value="1"/>
</dbReference>
<protein>
    <submittedName>
        <fullName evidence="2">TraB/GumN family protein</fullName>
    </submittedName>
</protein>